<keyword evidence="3 6" id="KW-0032">Aminotransferase</keyword>
<dbReference type="InterPro" id="IPR015424">
    <property type="entry name" value="PyrdxlP-dep_Trfase"/>
</dbReference>
<organism evidence="8 9">
    <name type="scientific">Thermovibrio guaymasensis</name>
    <dbReference type="NCBI Taxonomy" id="240167"/>
    <lineage>
        <taxon>Bacteria</taxon>
        <taxon>Pseudomonadati</taxon>
        <taxon>Aquificota</taxon>
        <taxon>Aquificia</taxon>
        <taxon>Desulfurobacteriales</taxon>
        <taxon>Desulfurobacteriaceae</taxon>
        <taxon>Thermovibrio</taxon>
    </lineage>
</organism>
<evidence type="ECO:0000256" key="4">
    <source>
        <dbReference type="ARBA" id="ARBA00022679"/>
    </source>
</evidence>
<keyword evidence="5" id="KW-0663">Pyridoxal phosphate</keyword>
<evidence type="ECO:0000313" key="9">
    <source>
        <dbReference type="Proteomes" id="UP000280881"/>
    </source>
</evidence>
<dbReference type="SUPFAM" id="SSF53383">
    <property type="entry name" value="PLP-dependent transferases"/>
    <property type="match status" value="1"/>
</dbReference>
<keyword evidence="9" id="KW-1185">Reference proteome</keyword>
<evidence type="ECO:0000256" key="5">
    <source>
        <dbReference type="ARBA" id="ARBA00022898"/>
    </source>
</evidence>
<accession>A0A420W881</accession>
<name>A0A420W881_9BACT</name>
<comment type="similarity">
    <text evidence="2 6">Belongs to the class-I pyridoxal-phosphate-dependent aminotransferase family.</text>
</comment>
<dbReference type="PROSITE" id="PS00105">
    <property type="entry name" value="AA_TRANSFER_CLASS_1"/>
    <property type="match status" value="1"/>
</dbReference>
<keyword evidence="4 6" id="KW-0808">Transferase</keyword>
<protein>
    <recommendedName>
        <fullName evidence="6">Aminotransferase</fullName>
        <ecNumber evidence="6">2.6.1.-</ecNumber>
    </recommendedName>
</protein>
<evidence type="ECO:0000259" key="7">
    <source>
        <dbReference type="Pfam" id="PF00155"/>
    </source>
</evidence>
<comment type="caution">
    <text evidence="8">The sequence shown here is derived from an EMBL/GenBank/DDBJ whole genome shotgun (WGS) entry which is preliminary data.</text>
</comment>
<dbReference type="GO" id="GO:0006520">
    <property type="term" value="P:amino acid metabolic process"/>
    <property type="evidence" value="ECO:0007669"/>
    <property type="project" value="InterPro"/>
</dbReference>
<dbReference type="InterPro" id="IPR004838">
    <property type="entry name" value="NHTrfase_class1_PyrdxlP-BS"/>
</dbReference>
<evidence type="ECO:0000256" key="2">
    <source>
        <dbReference type="ARBA" id="ARBA00007441"/>
    </source>
</evidence>
<dbReference type="InterPro" id="IPR050596">
    <property type="entry name" value="AspAT/PAT-like"/>
</dbReference>
<dbReference type="PANTHER" id="PTHR46383">
    <property type="entry name" value="ASPARTATE AMINOTRANSFERASE"/>
    <property type="match status" value="1"/>
</dbReference>
<dbReference type="GO" id="GO:0030170">
    <property type="term" value="F:pyridoxal phosphate binding"/>
    <property type="evidence" value="ECO:0007669"/>
    <property type="project" value="InterPro"/>
</dbReference>
<dbReference type="GO" id="GO:0008483">
    <property type="term" value="F:transaminase activity"/>
    <property type="evidence" value="ECO:0007669"/>
    <property type="project" value="UniProtKB-KW"/>
</dbReference>
<sequence>MERSLVEPFYVMRVLEKAKEIEKEGKEVIHLEIGEPDLPVPKRVKEKAKEFLSRFEQKYTESAGIYPLREEIARYYCETYQVEVEPENVVITPGSSPGLLAVLKVVSERIGQISYSDPGYPCYKNMLNLLFSEGRAVPVSPESSFKVLPQQVETPALIVNSPSNPTGVVYTLEELKALSEKAFLVSDEIYHGLTYFERAPSVLEVTDRCVVVNGFSKFFLMTGWRLGWLILPDELVSDVTAILQNTVISPSTLSQYSALACFEKEVLEELRSNVEVFKERREVLLKGLKEVGFKVPSEPQGAFYVYADVSDFTEDSFSFAFELLEKVGVAVTPGRDFGYNRTNEFIRFSFCTSVENIEKALERLYSYLR</sequence>
<dbReference type="Gene3D" id="3.40.640.10">
    <property type="entry name" value="Type I PLP-dependent aspartate aminotransferase-like (Major domain)"/>
    <property type="match status" value="1"/>
</dbReference>
<dbReference type="EC" id="2.6.1.-" evidence="6"/>
<dbReference type="RefSeq" id="WP_121169766.1">
    <property type="nucleotide sequence ID" value="NZ_RBIE01000001.1"/>
</dbReference>
<dbReference type="EMBL" id="RBIE01000001">
    <property type="protein sequence ID" value="RKQ63521.1"/>
    <property type="molecule type" value="Genomic_DNA"/>
</dbReference>
<dbReference type="Proteomes" id="UP000280881">
    <property type="component" value="Unassembled WGS sequence"/>
</dbReference>
<dbReference type="CDD" id="cd00609">
    <property type="entry name" value="AAT_like"/>
    <property type="match status" value="1"/>
</dbReference>
<evidence type="ECO:0000256" key="1">
    <source>
        <dbReference type="ARBA" id="ARBA00001933"/>
    </source>
</evidence>
<evidence type="ECO:0000256" key="3">
    <source>
        <dbReference type="ARBA" id="ARBA00022576"/>
    </source>
</evidence>
<dbReference type="InterPro" id="IPR004839">
    <property type="entry name" value="Aminotransferase_I/II_large"/>
</dbReference>
<dbReference type="PANTHER" id="PTHR46383:SF2">
    <property type="entry name" value="AMINOTRANSFERASE"/>
    <property type="match status" value="1"/>
</dbReference>
<dbReference type="OrthoDB" id="9803354at2"/>
<dbReference type="Pfam" id="PF00155">
    <property type="entry name" value="Aminotran_1_2"/>
    <property type="match status" value="1"/>
</dbReference>
<reference evidence="8 9" key="1">
    <citation type="submission" date="2018-10" db="EMBL/GenBank/DDBJ databases">
        <title>Genomic Encyclopedia of Type Strains, Phase IV (KMG-IV): sequencing the most valuable type-strain genomes for metagenomic binning, comparative biology and taxonomic classification.</title>
        <authorList>
            <person name="Goeker M."/>
        </authorList>
    </citation>
    <scope>NUCLEOTIDE SEQUENCE [LARGE SCALE GENOMIC DNA]</scope>
    <source>
        <strain evidence="8 9">DSM 15521</strain>
    </source>
</reference>
<dbReference type="AlphaFoldDB" id="A0A420W881"/>
<gene>
    <name evidence="8" type="ORF">C7457_0395</name>
</gene>
<comment type="cofactor">
    <cofactor evidence="1 6">
        <name>pyridoxal 5'-phosphate</name>
        <dbReference type="ChEBI" id="CHEBI:597326"/>
    </cofactor>
</comment>
<evidence type="ECO:0000313" key="8">
    <source>
        <dbReference type="EMBL" id="RKQ63521.1"/>
    </source>
</evidence>
<evidence type="ECO:0000256" key="6">
    <source>
        <dbReference type="RuleBase" id="RU000481"/>
    </source>
</evidence>
<dbReference type="InterPro" id="IPR015421">
    <property type="entry name" value="PyrdxlP-dep_Trfase_major"/>
</dbReference>
<feature type="domain" description="Aminotransferase class I/classII large" evidence="7">
    <location>
        <begin position="27"/>
        <end position="364"/>
    </location>
</feature>
<proteinExistence type="inferred from homology"/>